<dbReference type="Pfam" id="PF00132">
    <property type="entry name" value="Hexapep"/>
    <property type="match status" value="1"/>
</dbReference>
<dbReference type="Gene3D" id="2.160.10.10">
    <property type="entry name" value="Hexapeptide repeat proteins"/>
    <property type="match status" value="1"/>
</dbReference>
<name>A0A6M4GXI3_9PROT</name>
<dbReference type="InterPro" id="IPR001451">
    <property type="entry name" value="Hexapep"/>
</dbReference>
<dbReference type="PROSITE" id="PS00101">
    <property type="entry name" value="HEXAPEP_TRANSFERASES"/>
    <property type="match status" value="1"/>
</dbReference>
<keyword evidence="2" id="KW-0677">Repeat</keyword>
<dbReference type="CDD" id="cd04647">
    <property type="entry name" value="LbH_MAT_like"/>
    <property type="match status" value="1"/>
</dbReference>
<gene>
    <name evidence="4" type="primary">dapH</name>
    <name evidence="4" type="ORF">DSM104443_02787</name>
</gene>
<sequence>MLLPLASRILAALTSREATGVESVLRGWLRGGGGHRLRLGRGIEMVDRSNIHFGSNVTLYGSSYLNAHGEQGRIEIGDGTHVDRNCVLHGQGGLKIGAGCAIAAGVIIYTQSNQYRANATAPVLEQPVTYAAVKVGDHVWIGAGAIILPGVSVGDHAVIGAAALVNRDVPPNAVVGGVPAKEISPRRTISSNT</sequence>
<proteinExistence type="predicted"/>
<keyword evidence="5" id="KW-1185">Reference proteome</keyword>
<accession>A0A6M4GXI3</accession>
<dbReference type="EMBL" id="CP053069">
    <property type="protein sequence ID" value="QJR11705.1"/>
    <property type="molecule type" value="Genomic_DNA"/>
</dbReference>
<reference evidence="4 5" key="1">
    <citation type="submission" date="2020-04" db="EMBL/GenBank/DDBJ databases">
        <title>Usitatibacter rugosus gen. nov., sp. nov. and Usitatibacter palustris sp. nov., novel members of Usitatibacteraceae fam. nov. within the order Nitrosomonadales isolated from soil.</title>
        <authorList>
            <person name="Huber K.J."/>
            <person name="Neumann-Schaal M."/>
            <person name="Geppert A."/>
            <person name="Luckner M."/>
            <person name="Wanner G."/>
            <person name="Overmann J."/>
        </authorList>
    </citation>
    <scope>NUCLEOTIDE SEQUENCE [LARGE SCALE GENOMIC DNA]</scope>
    <source>
        <strain evidence="4 5">0125_3</strain>
    </source>
</reference>
<evidence type="ECO:0000256" key="1">
    <source>
        <dbReference type="ARBA" id="ARBA00022679"/>
    </source>
</evidence>
<keyword evidence="3 4" id="KW-0012">Acyltransferase</keyword>
<dbReference type="InterPro" id="IPR011004">
    <property type="entry name" value="Trimer_LpxA-like_sf"/>
</dbReference>
<dbReference type="GO" id="GO:0047200">
    <property type="term" value="F:tetrahydrodipicolinate N-acetyltransferase activity"/>
    <property type="evidence" value="ECO:0007669"/>
    <property type="project" value="UniProtKB-EC"/>
</dbReference>
<dbReference type="SUPFAM" id="SSF51161">
    <property type="entry name" value="Trimeric LpxA-like enzymes"/>
    <property type="match status" value="1"/>
</dbReference>
<evidence type="ECO:0000256" key="2">
    <source>
        <dbReference type="ARBA" id="ARBA00022737"/>
    </source>
</evidence>
<dbReference type="InterPro" id="IPR018357">
    <property type="entry name" value="Hexapep_transf_CS"/>
</dbReference>
<organism evidence="4 5">
    <name type="scientific">Usitatibacter rugosus</name>
    <dbReference type="NCBI Taxonomy" id="2732067"/>
    <lineage>
        <taxon>Bacteria</taxon>
        <taxon>Pseudomonadati</taxon>
        <taxon>Pseudomonadota</taxon>
        <taxon>Betaproteobacteria</taxon>
        <taxon>Nitrosomonadales</taxon>
        <taxon>Usitatibacteraceae</taxon>
        <taxon>Usitatibacter</taxon>
    </lineage>
</organism>
<dbReference type="InterPro" id="IPR051159">
    <property type="entry name" value="Hexapeptide_acetyltransf"/>
</dbReference>
<dbReference type="EC" id="2.3.1.89" evidence="4"/>
<dbReference type="Proteomes" id="UP000501534">
    <property type="component" value="Chromosome"/>
</dbReference>
<dbReference type="KEGG" id="uru:DSM104443_02787"/>
<keyword evidence="1 4" id="KW-0808">Transferase</keyword>
<dbReference type="AlphaFoldDB" id="A0A6M4GXI3"/>
<evidence type="ECO:0000313" key="4">
    <source>
        <dbReference type="EMBL" id="QJR11705.1"/>
    </source>
</evidence>
<dbReference type="PANTHER" id="PTHR23416">
    <property type="entry name" value="SIALIC ACID SYNTHASE-RELATED"/>
    <property type="match status" value="1"/>
</dbReference>
<evidence type="ECO:0000313" key="5">
    <source>
        <dbReference type="Proteomes" id="UP000501534"/>
    </source>
</evidence>
<protein>
    <submittedName>
        <fullName evidence="4">2,3,4,5-tetrahydropyridine-2,6-dicarboxylate N-acetyltransferase</fullName>
        <ecNumber evidence="4">2.3.1.89</ecNumber>
    </submittedName>
</protein>
<evidence type="ECO:0000256" key="3">
    <source>
        <dbReference type="ARBA" id="ARBA00023315"/>
    </source>
</evidence>